<organism evidence="2 3">
    <name type="scientific">Sulfitobacter alexandrii</name>
    <dbReference type="NCBI Taxonomy" id="1917485"/>
    <lineage>
        <taxon>Bacteria</taxon>
        <taxon>Pseudomonadati</taxon>
        <taxon>Pseudomonadota</taxon>
        <taxon>Alphaproteobacteria</taxon>
        <taxon>Rhodobacterales</taxon>
        <taxon>Roseobacteraceae</taxon>
        <taxon>Sulfitobacter</taxon>
    </lineage>
</organism>
<evidence type="ECO:0000313" key="3">
    <source>
        <dbReference type="Proteomes" id="UP000181897"/>
    </source>
</evidence>
<dbReference type="GO" id="GO:0006950">
    <property type="term" value="P:response to stress"/>
    <property type="evidence" value="ECO:0007669"/>
    <property type="project" value="TreeGrafter"/>
</dbReference>
<sequence>MPAQPRPSDEERDDTHAISDLEQFVGYNLKRAYVIVQADFRNALGQDSLAPRVFSALSLVVQFPHISQSKLARHLGIERSGLVAIVDELEGLGYLSRDTVPGDRRIQALVPTEKGRQAYAEALATVRAHEKALLADLTKEERRTLISLLRRIRVKGETE</sequence>
<dbReference type="InterPro" id="IPR039422">
    <property type="entry name" value="MarR/SlyA-like"/>
</dbReference>
<dbReference type="RefSeq" id="WP_071972355.1">
    <property type="nucleotide sequence ID" value="NZ_CP018076.1"/>
</dbReference>
<feature type="domain" description="HTH marR-type" evidence="1">
    <location>
        <begin position="22"/>
        <end position="154"/>
    </location>
</feature>
<dbReference type="OrthoDB" id="8077146at2"/>
<dbReference type="Gene3D" id="1.10.10.10">
    <property type="entry name" value="Winged helix-like DNA-binding domain superfamily/Winged helix DNA-binding domain"/>
    <property type="match status" value="1"/>
</dbReference>
<dbReference type="InterPro" id="IPR000835">
    <property type="entry name" value="HTH_MarR-typ"/>
</dbReference>
<accession>A0A1J0WI77</accession>
<dbReference type="Pfam" id="PF12802">
    <property type="entry name" value="MarR_2"/>
    <property type="match status" value="1"/>
</dbReference>
<name>A0A1J0WI77_9RHOB</name>
<reference evidence="2 3" key="1">
    <citation type="submission" date="2016-11" db="EMBL/GenBank/DDBJ databases">
        <title>Complete genome sequence of Sulfitobacter sp. AM1-D1, a toxic bacteria associated with marine dinoflagellate Alexandrium minutum in East China Sea.</title>
        <authorList>
            <person name="Yang Q."/>
            <person name="Zhang X."/>
            <person name="Tian X."/>
        </authorList>
    </citation>
    <scope>NUCLEOTIDE SEQUENCE [LARGE SCALE GENOMIC DNA]</scope>
    <source>
        <strain evidence="2 3">AM1-D1</strain>
    </source>
</reference>
<dbReference type="InterPro" id="IPR036388">
    <property type="entry name" value="WH-like_DNA-bd_sf"/>
</dbReference>
<dbReference type="KEGG" id="suam:BOO69_11805"/>
<dbReference type="GO" id="GO:0003700">
    <property type="term" value="F:DNA-binding transcription factor activity"/>
    <property type="evidence" value="ECO:0007669"/>
    <property type="project" value="InterPro"/>
</dbReference>
<dbReference type="STRING" id="1917485.BOO69_11805"/>
<dbReference type="PROSITE" id="PS50995">
    <property type="entry name" value="HTH_MARR_2"/>
    <property type="match status" value="1"/>
</dbReference>
<dbReference type="SUPFAM" id="SSF46785">
    <property type="entry name" value="Winged helix' DNA-binding domain"/>
    <property type="match status" value="1"/>
</dbReference>
<dbReference type="PANTHER" id="PTHR33164:SF89">
    <property type="entry name" value="MARR FAMILY REGULATORY PROTEIN"/>
    <property type="match status" value="1"/>
</dbReference>
<dbReference type="Proteomes" id="UP000181897">
    <property type="component" value="Chromosome"/>
</dbReference>
<dbReference type="SMART" id="SM00347">
    <property type="entry name" value="HTH_MARR"/>
    <property type="match status" value="1"/>
</dbReference>
<dbReference type="PANTHER" id="PTHR33164">
    <property type="entry name" value="TRANSCRIPTIONAL REGULATOR, MARR FAMILY"/>
    <property type="match status" value="1"/>
</dbReference>
<keyword evidence="3" id="KW-1185">Reference proteome</keyword>
<dbReference type="EMBL" id="CP018076">
    <property type="protein sequence ID" value="APE44018.1"/>
    <property type="molecule type" value="Genomic_DNA"/>
</dbReference>
<proteinExistence type="predicted"/>
<evidence type="ECO:0000259" key="1">
    <source>
        <dbReference type="PROSITE" id="PS50995"/>
    </source>
</evidence>
<evidence type="ECO:0000313" key="2">
    <source>
        <dbReference type="EMBL" id="APE44018.1"/>
    </source>
</evidence>
<gene>
    <name evidence="2" type="ORF">BOO69_11805</name>
</gene>
<dbReference type="InterPro" id="IPR036390">
    <property type="entry name" value="WH_DNA-bd_sf"/>
</dbReference>
<dbReference type="PRINTS" id="PR00598">
    <property type="entry name" value="HTHMARR"/>
</dbReference>
<dbReference type="AlphaFoldDB" id="A0A1J0WI77"/>
<protein>
    <submittedName>
        <fullName evidence="2">MarR family transcriptional regulator</fullName>
    </submittedName>
</protein>